<dbReference type="RefSeq" id="YP_009275206.1">
    <property type="nucleotide sequence ID" value="NC_030925.1"/>
</dbReference>
<dbReference type="EMBL" id="KU640380">
    <property type="protein sequence ID" value="AMQ66516.1"/>
    <property type="molecule type" value="Genomic_DNA"/>
</dbReference>
<evidence type="ECO:0000313" key="1">
    <source>
        <dbReference type="EMBL" id="AMQ66516.1"/>
    </source>
</evidence>
<name>A0A142F159_9CAUD</name>
<accession>A0A142F159</accession>
<protein>
    <submittedName>
        <fullName evidence="1">Uncharacterized protein</fullName>
    </submittedName>
</protein>
<organism evidence="1 2">
    <name type="scientific">Bacillus phage Shbh1</name>
    <dbReference type="NCBI Taxonomy" id="1796992"/>
    <lineage>
        <taxon>Viruses</taxon>
        <taxon>Duplodnaviria</taxon>
        <taxon>Heunggongvirae</taxon>
        <taxon>Uroviricota</taxon>
        <taxon>Caudoviricetes</taxon>
        <taxon>Herelleviridae</taxon>
        <taxon>Bastillevirinae</taxon>
        <taxon>Shalavirus</taxon>
        <taxon>Shalavirus Shbh1</taxon>
    </lineage>
</organism>
<keyword evidence="2" id="KW-1185">Reference proteome</keyword>
<sequence length="98" mass="11706">MGKVFKMNDYDWVYAENEEQAKRFYLDFSGCDEFDLEIKEVSLQDKMLYEVDRLPLEEQKMVQEMNWFAGELCAYKTFEWVIKQDNIKAPDILATIEG</sequence>
<dbReference type="Proteomes" id="UP000201588">
    <property type="component" value="Segment"/>
</dbReference>
<dbReference type="GeneID" id="28799401"/>
<reference evidence="1 2" key="1">
    <citation type="submission" date="2016-01" db="EMBL/GenBank/DDBJ databases">
        <title>Isolation and characterization of bacteriophages from East Africa Rift Valley soda lakes.</title>
        <authorList>
            <person name="van Zyl L.J."/>
            <person name="Nemavhulani S."/>
            <person name="Cowan D.A."/>
            <person name="Trindade M.I."/>
        </authorList>
    </citation>
    <scope>NUCLEOTIDE SEQUENCE [LARGE SCALE GENOMIC DNA]</scope>
</reference>
<proteinExistence type="predicted"/>
<dbReference type="OrthoDB" id="11484at10239"/>
<evidence type="ECO:0000313" key="2">
    <source>
        <dbReference type="Proteomes" id="UP000201588"/>
    </source>
</evidence>
<dbReference type="KEGG" id="vg:28799401"/>